<evidence type="ECO:0000259" key="3">
    <source>
        <dbReference type="Pfam" id="PF05057"/>
    </source>
</evidence>
<dbReference type="SUPFAM" id="SSF53474">
    <property type="entry name" value="alpha/beta-Hydrolases"/>
    <property type="match status" value="1"/>
</dbReference>
<evidence type="ECO:0000313" key="5">
    <source>
        <dbReference type="Proteomes" id="UP000620124"/>
    </source>
</evidence>
<comment type="similarity">
    <text evidence="1">Belongs to the putative lipase ROG1 family.</text>
</comment>
<evidence type="ECO:0000256" key="1">
    <source>
        <dbReference type="ARBA" id="ARBA00007920"/>
    </source>
</evidence>
<dbReference type="Pfam" id="PF05057">
    <property type="entry name" value="DUF676"/>
    <property type="match status" value="1"/>
</dbReference>
<gene>
    <name evidence="4" type="ORF">MVEN_00995800</name>
</gene>
<dbReference type="AlphaFoldDB" id="A0A8H6YDP4"/>
<protein>
    <submittedName>
        <fullName evidence="4">DUF676-domain-containing protein</fullName>
    </submittedName>
</protein>
<keyword evidence="2" id="KW-0812">Transmembrane</keyword>
<accession>A0A8H6YDP4</accession>
<feature type="domain" description="DUF676" evidence="3">
    <location>
        <begin position="1"/>
        <end position="195"/>
    </location>
</feature>
<comment type="caution">
    <text evidence="4">The sequence shown here is derived from an EMBL/GenBank/DDBJ whole genome shotgun (WGS) entry which is preliminary data.</text>
</comment>
<dbReference type="InterPro" id="IPR044294">
    <property type="entry name" value="Lipase-like"/>
</dbReference>
<dbReference type="InterPro" id="IPR007751">
    <property type="entry name" value="DUF676_lipase-like"/>
</dbReference>
<evidence type="ECO:0000256" key="2">
    <source>
        <dbReference type="SAM" id="Phobius"/>
    </source>
</evidence>
<reference evidence="4" key="1">
    <citation type="submission" date="2020-05" db="EMBL/GenBank/DDBJ databases">
        <title>Mycena genomes resolve the evolution of fungal bioluminescence.</title>
        <authorList>
            <person name="Tsai I.J."/>
        </authorList>
    </citation>
    <scope>NUCLEOTIDE SEQUENCE</scope>
    <source>
        <strain evidence="4">CCC161011</strain>
    </source>
</reference>
<dbReference type="PANTHER" id="PTHR12482:SF62">
    <property type="entry name" value="LIPASE ROG1-RELATED"/>
    <property type="match status" value="1"/>
</dbReference>
<dbReference type="OrthoDB" id="273452at2759"/>
<dbReference type="InterPro" id="IPR029058">
    <property type="entry name" value="AB_hydrolase_fold"/>
</dbReference>
<sequence length="382" mass="42932">MHLHLLVHGMQGHPDHLAEAARLFRARHSTVHLVIPSSFRYNHTYDGIDWNAARVLHELDEAIAELEKDSAVRVTKLSITGYSMGGLIARYLIGMLYHRGFFESVEAVNFTSFTTPHAGIPPHPHTSRLLFWIGSTLLGRSGLQMHLLDNWVDSGRPLLKAMAHPESAFYRGLAKFRNINIYANAINDFTVPYFSGAFEEADPFAGHAERDIIPEYLSDYAPLIEGFSIIKSSPSLAARLRSLRPLPFNGPFFAWMFPWNMILYLLLPLLVPIGILYITIDYLFSSRSSRARIRVLEKTAPVPIPSPPSDINAPPNGDTTLMTAQQAAIVNALNKLDGVRKYTAYRPAVRNSHAMLICLDPRFADHRAGRGVLRHWVDTFEV</sequence>
<dbReference type="PANTHER" id="PTHR12482">
    <property type="entry name" value="LIPASE ROG1-RELATED-RELATED"/>
    <property type="match status" value="1"/>
</dbReference>
<evidence type="ECO:0000313" key="4">
    <source>
        <dbReference type="EMBL" id="KAF7356617.1"/>
    </source>
</evidence>
<proteinExistence type="inferred from homology"/>
<dbReference type="Gene3D" id="3.40.50.1820">
    <property type="entry name" value="alpha/beta hydrolase"/>
    <property type="match status" value="1"/>
</dbReference>
<feature type="transmembrane region" description="Helical" evidence="2">
    <location>
        <begin position="261"/>
        <end position="284"/>
    </location>
</feature>
<keyword evidence="2" id="KW-1133">Transmembrane helix</keyword>
<keyword evidence="5" id="KW-1185">Reference proteome</keyword>
<name>A0A8H6YDP4_9AGAR</name>
<dbReference type="EMBL" id="JACAZI010000007">
    <property type="protein sequence ID" value="KAF7356617.1"/>
    <property type="molecule type" value="Genomic_DNA"/>
</dbReference>
<organism evidence="4 5">
    <name type="scientific">Mycena venus</name>
    <dbReference type="NCBI Taxonomy" id="2733690"/>
    <lineage>
        <taxon>Eukaryota</taxon>
        <taxon>Fungi</taxon>
        <taxon>Dikarya</taxon>
        <taxon>Basidiomycota</taxon>
        <taxon>Agaricomycotina</taxon>
        <taxon>Agaricomycetes</taxon>
        <taxon>Agaricomycetidae</taxon>
        <taxon>Agaricales</taxon>
        <taxon>Marasmiineae</taxon>
        <taxon>Mycenaceae</taxon>
        <taxon>Mycena</taxon>
    </lineage>
</organism>
<keyword evidence="2" id="KW-0472">Membrane</keyword>
<dbReference type="Proteomes" id="UP000620124">
    <property type="component" value="Unassembled WGS sequence"/>
</dbReference>